<evidence type="ECO:0000313" key="14">
    <source>
        <dbReference type="Proteomes" id="UP000663829"/>
    </source>
</evidence>
<comment type="caution">
    <text evidence="10">The sequence shown here is derived from an EMBL/GenBank/DDBJ whole genome shotgun (WGS) entry which is preliminary data.</text>
</comment>
<dbReference type="GO" id="GO:0003713">
    <property type="term" value="F:transcription coactivator activity"/>
    <property type="evidence" value="ECO:0007669"/>
    <property type="project" value="TreeGrafter"/>
</dbReference>
<evidence type="ECO:0000256" key="7">
    <source>
        <dbReference type="ARBA" id="ARBA00023242"/>
    </source>
</evidence>
<keyword evidence="14" id="KW-1185">Reference proteome</keyword>
<dbReference type="PROSITE" id="PS51727">
    <property type="entry name" value="CBP_P300_HAT"/>
    <property type="match status" value="1"/>
</dbReference>
<dbReference type="EC" id="2.3.1.48" evidence="2"/>
<dbReference type="Proteomes" id="UP000682733">
    <property type="component" value="Unassembled WGS sequence"/>
</dbReference>
<dbReference type="PANTHER" id="PTHR13808">
    <property type="entry name" value="CBP/P300-RELATED"/>
    <property type="match status" value="1"/>
</dbReference>
<proteinExistence type="predicted"/>
<evidence type="ECO:0000259" key="9">
    <source>
        <dbReference type="PROSITE" id="PS51727"/>
    </source>
</evidence>
<reference evidence="10" key="1">
    <citation type="submission" date="2021-02" db="EMBL/GenBank/DDBJ databases">
        <authorList>
            <person name="Nowell W R."/>
        </authorList>
    </citation>
    <scope>NUCLEOTIDE SEQUENCE</scope>
</reference>
<evidence type="ECO:0000256" key="8">
    <source>
        <dbReference type="ARBA" id="ARBA00048017"/>
    </source>
</evidence>
<evidence type="ECO:0000256" key="6">
    <source>
        <dbReference type="ARBA" id="ARBA00023163"/>
    </source>
</evidence>
<dbReference type="Proteomes" id="UP000681722">
    <property type="component" value="Unassembled WGS sequence"/>
</dbReference>
<evidence type="ECO:0000313" key="13">
    <source>
        <dbReference type="EMBL" id="CAF4226079.1"/>
    </source>
</evidence>
<gene>
    <name evidence="10" type="ORF">GPM918_LOCUS27990</name>
    <name evidence="11" type="ORF">OVA965_LOCUS33898</name>
    <name evidence="12" type="ORF">SRO942_LOCUS28423</name>
    <name evidence="13" type="ORF">TMI583_LOCUS34803</name>
</gene>
<evidence type="ECO:0000313" key="11">
    <source>
        <dbReference type="EMBL" id="CAF1427186.1"/>
    </source>
</evidence>
<dbReference type="InterPro" id="IPR031162">
    <property type="entry name" value="CBP_P300_HAT"/>
</dbReference>
<name>A0A815CNL9_9BILA</name>
<evidence type="ECO:0000256" key="3">
    <source>
        <dbReference type="ARBA" id="ARBA00022679"/>
    </source>
</evidence>
<evidence type="ECO:0000313" key="10">
    <source>
        <dbReference type="EMBL" id="CAF1290083.1"/>
    </source>
</evidence>
<dbReference type="GO" id="GO:0000123">
    <property type="term" value="C:histone acetyltransferase complex"/>
    <property type="evidence" value="ECO:0007669"/>
    <property type="project" value="TreeGrafter"/>
</dbReference>
<organism evidence="10 14">
    <name type="scientific">Didymodactylos carnosus</name>
    <dbReference type="NCBI Taxonomy" id="1234261"/>
    <lineage>
        <taxon>Eukaryota</taxon>
        <taxon>Metazoa</taxon>
        <taxon>Spiralia</taxon>
        <taxon>Gnathifera</taxon>
        <taxon>Rotifera</taxon>
        <taxon>Eurotatoria</taxon>
        <taxon>Bdelloidea</taxon>
        <taxon>Philodinida</taxon>
        <taxon>Philodinidae</taxon>
        <taxon>Didymodactylos</taxon>
    </lineage>
</organism>
<keyword evidence="4" id="KW-0156">Chromatin regulator</keyword>
<accession>A0A815CNL9</accession>
<evidence type="ECO:0000256" key="1">
    <source>
        <dbReference type="ARBA" id="ARBA00004123"/>
    </source>
</evidence>
<keyword evidence="7" id="KW-0539">Nucleus</keyword>
<evidence type="ECO:0000313" key="12">
    <source>
        <dbReference type="EMBL" id="CAF4095199.1"/>
    </source>
</evidence>
<keyword evidence="3" id="KW-0808">Transferase</keyword>
<dbReference type="GO" id="GO:0005667">
    <property type="term" value="C:transcription regulator complex"/>
    <property type="evidence" value="ECO:0007669"/>
    <property type="project" value="TreeGrafter"/>
</dbReference>
<evidence type="ECO:0000256" key="4">
    <source>
        <dbReference type="ARBA" id="ARBA00022853"/>
    </source>
</evidence>
<sequence>MTSYINPLSLRSLGDHCHMIYSTVIISYLDYMRQFDYTSTYLWVSPPTAGIDYIFNRHPAGQAILRFARSRSWYESLTAYGTKQGVESFVRLRLDRADDKHNPTSGNLPKSSQQNDDRLVCGGCRECRNSTGGGCKYYRKHDGLF</sequence>
<comment type="catalytic activity">
    <reaction evidence="8">
        <text>L-lysyl-[protein] + acetyl-CoA = N(6)-acetyl-L-lysyl-[protein] + CoA + H(+)</text>
        <dbReference type="Rhea" id="RHEA:45948"/>
        <dbReference type="Rhea" id="RHEA-COMP:9752"/>
        <dbReference type="Rhea" id="RHEA-COMP:10731"/>
        <dbReference type="ChEBI" id="CHEBI:15378"/>
        <dbReference type="ChEBI" id="CHEBI:29969"/>
        <dbReference type="ChEBI" id="CHEBI:57287"/>
        <dbReference type="ChEBI" id="CHEBI:57288"/>
        <dbReference type="ChEBI" id="CHEBI:61930"/>
        <dbReference type="EC" id="2.3.1.48"/>
    </reaction>
</comment>
<dbReference type="GO" id="GO:0045944">
    <property type="term" value="P:positive regulation of transcription by RNA polymerase II"/>
    <property type="evidence" value="ECO:0007669"/>
    <property type="project" value="TreeGrafter"/>
</dbReference>
<dbReference type="EMBL" id="CAJNOK010027873">
    <property type="protein sequence ID" value="CAF1427186.1"/>
    <property type="molecule type" value="Genomic_DNA"/>
</dbReference>
<evidence type="ECO:0000256" key="5">
    <source>
        <dbReference type="ARBA" id="ARBA00023015"/>
    </source>
</evidence>
<dbReference type="EMBL" id="CAJOBC010032242">
    <property type="protein sequence ID" value="CAF4095199.1"/>
    <property type="molecule type" value="Genomic_DNA"/>
</dbReference>
<dbReference type="Proteomes" id="UP000663829">
    <property type="component" value="Unassembled WGS sequence"/>
</dbReference>
<dbReference type="InterPro" id="IPR013178">
    <property type="entry name" value="Histone_AcTrfase_Rtt109/CBP"/>
</dbReference>
<protein>
    <recommendedName>
        <fullName evidence="2">histone acetyltransferase</fullName>
        <ecNumber evidence="2">2.3.1.48</ecNumber>
    </recommendedName>
</protein>
<keyword evidence="5" id="KW-0805">Transcription regulation</keyword>
<dbReference type="Proteomes" id="UP000677228">
    <property type="component" value="Unassembled WGS sequence"/>
</dbReference>
<comment type="subcellular location">
    <subcellularLocation>
        <location evidence="1">Nucleus</location>
    </subcellularLocation>
</comment>
<dbReference type="PANTHER" id="PTHR13808:SF1">
    <property type="entry name" value="HISTONE ACETYLTRANSFERASE"/>
    <property type="match status" value="1"/>
</dbReference>
<evidence type="ECO:0000256" key="2">
    <source>
        <dbReference type="ARBA" id="ARBA00013184"/>
    </source>
</evidence>
<dbReference type="GO" id="GO:0005634">
    <property type="term" value="C:nucleus"/>
    <property type="evidence" value="ECO:0007669"/>
    <property type="project" value="UniProtKB-SubCell"/>
</dbReference>
<dbReference type="AlphaFoldDB" id="A0A815CNL9"/>
<dbReference type="GO" id="GO:0004402">
    <property type="term" value="F:histone acetyltransferase activity"/>
    <property type="evidence" value="ECO:0007669"/>
    <property type="project" value="InterPro"/>
</dbReference>
<keyword evidence="6" id="KW-0804">Transcription</keyword>
<dbReference type="EMBL" id="CAJOBA010049650">
    <property type="protein sequence ID" value="CAF4226079.1"/>
    <property type="molecule type" value="Genomic_DNA"/>
</dbReference>
<dbReference type="EMBL" id="CAJNOQ010012012">
    <property type="protein sequence ID" value="CAF1290083.1"/>
    <property type="molecule type" value="Genomic_DNA"/>
</dbReference>
<dbReference type="GO" id="GO:0031490">
    <property type="term" value="F:chromatin DNA binding"/>
    <property type="evidence" value="ECO:0007669"/>
    <property type="project" value="TreeGrafter"/>
</dbReference>
<feature type="domain" description="CBP/p300-type HAT" evidence="9">
    <location>
        <begin position="1"/>
        <end position="145"/>
    </location>
</feature>